<protein>
    <recommendedName>
        <fullName evidence="4">Bacterial transcriptional activator domain-containing protein</fullName>
    </recommendedName>
</protein>
<reference evidence="5 6" key="1">
    <citation type="submission" date="2018-01" db="EMBL/GenBank/DDBJ databases">
        <title>Draft genome sequence of Paucibacter aquatile CR182 isolated from freshwater of the Nakdong River.</title>
        <authorList>
            <person name="Choi A."/>
            <person name="Chung E.J."/>
        </authorList>
    </citation>
    <scope>NUCLEOTIDE SEQUENCE [LARGE SCALE GENOMIC DNA]</scope>
    <source>
        <strain evidence="5 6">CR182</strain>
    </source>
</reference>
<dbReference type="Proteomes" id="UP000235916">
    <property type="component" value="Unassembled WGS sequence"/>
</dbReference>
<dbReference type="Pfam" id="PF03704">
    <property type="entry name" value="BTAD"/>
    <property type="match status" value="1"/>
</dbReference>
<sequence>MPPQSPDFPVSPRPTAPARTAPDAPRPQLRLLGGFDLRGPEGQVLPLPYDKVRALLAMLVLQTGPLARELLAETLWPDSTLDQARANLRRALFDLRRVLAQLWPDQPALEPLISDNKKQLQLREDLGWQLDCRDFALAQLDAATPQPEARRQALQQALSLYRGPLLDGLQLPEAPGFEAWLQPRREALLRQAQQLLEALGQLHEDAGETEAALACARRALAQDPWCEPALRRCLRMLAPSAAGEALALFEQFRAQLQAELQLQPQAATLELAERLRHSGAHTPPGPAARAERRRVVALACEWEAPAEQADREAEALAAALQARMHAARQLLQARGAHVQRAEGGELLAFFGHPRAQEQAPRLALDAALELAAADNCEHETWALRQGLHVGWVHADPEQASPDSVGALSRQARKLALQAEAGRIHVSAELQQQSERHHRFTAPSSAGGSAELLGARPLQAASRLDTLKPMVGRSAELAQLQQEWARAQQAARTVWVQGEPGLGKTRLLLALRQQLSSGHGQPAPPISQLHCRPEYRHTPLQPVRATLRRRLGAALEGDEAQAEHALGALLQQAGIAPAAQAAARSLLRPLLLQQAQSPVPGSEPLHKRELQTLLCELFEGLAQGRPQLLLLEDLHWADPSTLELLQLHLQRPAASRAPGLLLLSSREAPPEELRASLELCLNLQPLPAEDMGRLIDQLDGSPPPPAQRLQVLQRAGGVPLFAEELARSLRLRPEDKVPATLWDLLAASLDRLPSEAKRLAQGAALLGSSCSPALLQELLQLPAGPLQQQLAQLARLDLLQATGPQHWQFRHALIRDAALETLSAAERRALHRRAAQALMGPFASLAADAPEALAQHLHAAGDPVAAHYWLQAAERAAAQSAHQEARHGFEQGLAALQLPEATPALVQRLRLPLLMGLGHGLLALEGYGSPAARQCYRQALEACDEPGASSGPGQRFQALWGLWLGSRSGPDERPVLALAQELLAVAADTGDAAAAVQARYALGNNLFFLGQLQASCEALAEAAAAGDRLPARQLKQLTQRFGEHGGIAARAMLGWPLALQGRVDEALAQTHLGLQQARELGHAHTLGFALAMNAVLLRHLRRPEAALPLSLELLALAQRHGLALWQAVGALVLGWSQAAGGDPAGLLPIRQAASASAVAMPSTEATFLSFLIEALLNLGRAEEALAQIDACLPKARERQEFYLLPELWRMRAQALEALGDPRAEVEQALEQAQQAGQAMGAGLLLQRTAAQRQALPEIDSTQIQR</sequence>
<name>A0A2N8KXK4_9BURK</name>
<evidence type="ECO:0000256" key="2">
    <source>
        <dbReference type="ARBA" id="ARBA00022840"/>
    </source>
</evidence>
<comment type="caution">
    <text evidence="5">The sequence shown here is derived from an EMBL/GenBank/DDBJ whole genome shotgun (WGS) entry which is preliminary data.</text>
</comment>
<dbReference type="GO" id="GO:0005524">
    <property type="term" value="F:ATP binding"/>
    <property type="evidence" value="ECO:0007669"/>
    <property type="project" value="UniProtKB-KW"/>
</dbReference>
<dbReference type="GO" id="GO:0004016">
    <property type="term" value="F:adenylate cyclase activity"/>
    <property type="evidence" value="ECO:0007669"/>
    <property type="project" value="TreeGrafter"/>
</dbReference>
<gene>
    <name evidence="5" type="ORF">C1O66_12130</name>
</gene>
<organism evidence="5 6">
    <name type="scientific">Kinneretia aquatilis</name>
    <dbReference type="NCBI Taxonomy" id="2070761"/>
    <lineage>
        <taxon>Bacteria</taxon>
        <taxon>Pseudomonadati</taxon>
        <taxon>Pseudomonadota</taxon>
        <taxon>Betaproteobacteria</taxon>
        <taxon>Burkholderiales</taxon>
        <taxon>Sphaerotilaceae</taxon>
        <taxon>Roseateles</taxon>
    </lineage>
</organism>
<dbReference type="GO" id="GO:0005737">
    <property type="term" value="C:cytoplasm"/>
    <property type="evidence" value="ECO:0007669"/>
    <property type="project" value="TreeGrafter"/>
</dbReference>
<evidence type="ECO:0000313" key="5">
    <source>
        <dbReference type="EMBL" id="PND38193.1"/>
    </source>
</evidence>
<dbReference type="PANTHER" id="PTHR16305:SF28">
    <property type="entry name" value="GUANYLATE CYCLASE DOMAIN-CONTAINING PROTEIN"/>
    <property type="match status" value="1"/>
</dbReference>
<dbReference type="SUPFAM" id="SSF48452">
    <property type="entry name" value="TPR-like"/>
    <property type="match status" value="2"/>
</dbReference>
<dbReference type="InterPro" id="IPR005158">
    <property type="entry name" value="BTAD"/>
</dbReference>
<feature type="domain" description="Bacterial transcriptional activator" evidence="4">
    <location>
        <begin position="130"/>
        <end position="276"/>
    </location>
</feature>
<dbReference type="Gene3D" id="1.10.10.10">
    <property type="entry name" value="Winged helix-like DNA-binding domain superfamily/Winged helix DNA-binding domain"/>
    <property type="match status" value="1"/>
</dbReference>
<dbReference type="SMART" id="SM01043">
    <property type="entry name" value="BTAD"/>
    <property type="match status" value="1"/>
</dbReference>
<keyword evidence="1" id="KW-0547">Nucleotide-binding</keyword>
<dbReference type="InterPro" id="IPR011990">
    <property type="entry name" value="TPR-like_helical_dom_sf"/>
</dbReference>
<feature type="region of interest" description="Disordered" evidence="3">
    <location>
        <begin position="429"/>
        <end position="449"/>
    </location>
</feature>
<feature type="compositionally biased region" description="Low complexity" evidence="3">
    <location>
        <begin position="16"/>
        <end position="27"/>
    </location>
</feature>
<keyword evidence="6" id="KW-1185">Reference proteome</keyword>
<dbReference type="PANTHER" id="PTHR16305">
    <property type="entry name" value="TESTICULAR SOLUBLE ADENYLYL CYCLASE"/>
    <property type="match status" value="1"/>
</dbReference>
<evidence type="ECO:0000256" key="3">
    <source>
        <dbReference type="SAM" id="MobiDB-lite"/>
    </source>
</evidence>
<dbReference type="InterPro" id="IPR029787">
    <property type="entry name" value="Nucleotide_cyclase"/>
</dbReference>
<dbReference type="Gene3D" id="1.25.40.10">
    <property type="entry name" value="Tetratricopeptide repeat domain"/>
    <property type="match status" value="2"/>
</dbReference>
<dbReference type="InterPro" id="IPR036388">
    <property type="entry name" value="WH-like_DNA-bd_sf"/>
</dbReference>
<dbReference type="SUPFAM" id="SSF55073">
    <property type="entry name" value="Nucleotide cyclase"/>
    <property type="match status" value="1"/>
</dbReference>
<dbReference type="SUPFAM" id="SSF52540">
    <property type="entry name" value="P-loop containing nucleoside triphosphate hydrolases"/>
    <property type="match status" value="1"/>
</dbReference>
<proteinExistence type="predicted"/>
<dbReference type="OrthoDB" id="9758570at2"/>
<feature type="region of interest" description="Disordered" evidence="3">
    <location>
        <begin position="1"/>
        <end position="27"/>
    </location>
</feature>
<dbReference type="EMBL" id="POSP01000003">
    <property type="protein sequence ID" value="PND38193.1"/>
    <property type="molecule type" value="Genomic_DNA"/>
</dbReference>
<accession>A0A2N8KXK4</accession>
<evidence type="ECO:0000313" key="6">
    <source>
        <dbReference type="Proteomes" id="UP000235916"/>
    </source>
</evidence>
<dbReference type="AlphaFoldDB" id="A0A2N8KXK4"/>
<dbReference type="Pfam" id="PF13191">
    <property type="entry name" value="AAA_16"/>
    <property type="match status" value="1"/>
</dbReference>
<evidence type="ECO:0000259" key="4">
    <source>
        <dbReference type="SMART" id="SM01043"/>
    </source>
</evidence>
<keyword evidence="2" id="KW-0067">ATP-binding</keyword>
<dbReference type="RefSeq" id="WP_102768113.1">
    <property type="nucleotide sequence ID" value="NZ_POSP01000003.1"/>
</dbReference>
<evidence type="ECO:0000256" key="1">
    <source>
        <dbReference type="ARBA" id="ARBA00022741"/>
    </source>
</evidence>
<dbReference type="Gene3D" id="3.30.70.1230">
    <property type="entry name" value="Nucleotide cyclase"/>
    <property type="match status" value="1"/>
</dbReference>
<dbReference type="InterPro" id="IPR041664">
    <property type="entry name" value="AAA_16"/>
</dbReference>
<feature type="compositionally biased region" description="Pro residues" evidence="3">
    <location>
        <begin position="1"/>
        <end position="15"/>
    </location>
</feature>
<dbReference type="InterPro" id="IPR027417">
    <property type="entry name" value="P-loop_NTPase"/>
</dbReference>